<dbReference type="CDD" id="cd02136">
    <property type="entry name" value="PnbA_NfnB-like"/>
    <property type="match status" value="1"/>
</dbReference>
<evidence type="ECO:0000256" key="2">
    <source>
        <dbReference type="ARBA" id="ARBA00007118"/>
    </source>
</evidence>
<comment type="similarity">
    <text evidence="2">Belongs to the nitroreductase family.</text>
</comment>
<dbReference type="SUPFAM" id="SSF55469">
    <property type="entry name" value="FMN-dependent nitroreductase-like"/>
    <property type="match status" value="1"/>
</dbReference>
<dbReference type="PANTHER" id="PTHR43673">
    <property type="entry name" value="NAD(P)H NITROREDUCTASE YDGI-RELATED"/>
    <property type="match status" value="1"/>
</dbReference>
<evidence type="ECO:0000256" key="5">
    <source>
        <dbReference type="ARBA" id="ARBA00023002"/>
    </source>
</evidence>
<dbReference type="AlphaFoldDB" id="U2Y4R6"/>
<evidence type="ECO:0000256" key="3">
    <source>
        <dbReference type="ARBA" id="ARBA00022630"/>
    </source>
</evidence>
<evidence type="ECO:0000259" key="6">
    <source>
        <dbReference type="Pfam" id="PF00881"/>
    </source>
</evidence>
<dbReference type="RefSeq" id="WP_021689003.1">
    <property type="nucleotide sequence ID" value="NZ_BASZ01000002.1"/>
</dbReference>
<dbReference type="InterPro" id="IPR029479">
    <property type="entry name" value="Nitroreductase"/>
</dbReference>
<dbReference type="Proteomes" id="UP000016568">
    <property type="component" value="Unassembled WGS sequence"/>
</dbReference>
<gene>
    <name evidence="7" type="ORF">NT2_02_01780</name>
</gene>
<keyword evidence="5" id="KW-0560">Oxidoreductase</keyword>
<name>U2Y4R6_9SPHN</name>
<dbReference type="InterPro" id="IPR000415">
    <property type="entry name" value="Nitroreductase-like"/>
</dbReference>
<protein>
    <submittedName>
        <fullName evidence="7">Putative nitroreductase</fullName>
    </submittedName>
</protein>
<dbReference type="OrthoDB" id="9802510at2"/>
<comment type="cofactor">
    <cofactor evidence="1">
        <name>FMN</name>
        <dbReference type="ChEBI" id="CHEBI:58210"/>
    </cofactor>
</comment>
<keyword evidence="4" id="KW-0288">FMN</keyword>
<keyword evidence="3" id="KW-0285">Flavoprotein</keyword>
<dbReference type="EMBL" id="BASZ01000002">
    <property type="protein sequence ID" value="GAD48096.1"/>
    <property type="molecule type" value="Genomic_DNA"/>
</dbReference>
<organism evidence="7 8">
    <name type="scientific">Caenibius tardaugens NBRC 16725</name>
    <dbReference type="NCBI Taxonomy" id="1219035"/>
    <lineage>
        <taxon>Bacteria</taxon>
        <taxon>Pseudomonadati</taxon>
        <taxon>Pseudomonadota</taxon>
        <taxon>Alphaproteobacteria</taxon>
        <taxon>Sphingomonadales</taxon>
        <taxon>Erythrobacteraceae</taxon>
        <taxon>Caenibius</taxon>
    </lineage>
</organism>
<evidence type="ECO:0000256" key="1">
    <source>
        <dbReference type="ARBA" id="ARBA00001917"/>
    </source>
</evidence>
<reference evidence="7 8" key="1">
    <citation type="submission" date="2013-09" db="EMBL/GenBank/DDBJ databases">
        <title>Whole genome shotgun sequence of Novosphingobium tardaugens NBRC 16725.</title>
        <authorList>
            <person name="Isaki S."/>
            <person name="Hosoyama A."/>
            <person name="Tsuchikane K."/>
            <person name="Katsumata H."/>
            <person name="Ando Y."/>
            <person name="Yamazaki S."/>
            <person name="Fujita N."/>
        </authorList>
    </citation>
    <scope>NUCLEOTIDE SEQUENCE [LARGE SCALE GENOMIC DNA]</scope>
    <source>
        <strain evidence="7 8">NBRC 16725</strain>
    </source>
</reference>
<dbReference type="GO" id="GO:0016491">
    <property type="term" value="F:oxidoreductase activity"/>
    <property type="evidence" value="ECO:0007669"/>
    <property type="project" value="UniProtKB-KW"/>
</dbReference>
<proteinExistence type="inferred from homology"/>
<comment type="caution">
    <text evidence="7">The sequence shown here is derived from an EMBL/GenBank/DDBJ whole genome shotgun (WGS) entry which is preliminary data.</text>
</comment>
<evidence type="ECO:0000256" key="4">
    <source>
        <dbReference type="ARBA" id="ARBA00022643"/>
    </source>
</evidence>
<feature type="domain" description="Nitroreductase" evidence="6">
    <location>
        <begin position="12"/>
        <end position="197"/>
    </location>
</feature>
<sequence length="223" mass="24730">MNAGSVTEAVGTRRSVRAFLDKSVSLETVRDILDKARFAPSGCNYQPWEASVLTGAPLRALRDQMHATPPQDPIEYDFSAPSASPEHHARLHQLGATMYSAMGIGRDDADGRARFMADNIESFGAPVLLVCYFPRLMKEPQWSDVGMWLQTIMLLAREAGLDTCPQEFHSLHARLIKAYLGVNDATHIFFCGMAIGYRDTAAPVNNFARERVALDNHVQFLGF</sequence>
<dbReference type="KEGG" id="ntd:EGO55_00415"/>
<evidence type="ECO:0000313" key="8">
    <source>
        <dbReference type="Proteomes" id="UP000016568"/>
    </source>
</evidence>
<accession>U2Y4R6</accession>
<dbReference type="Gene3D" id="3.40.109.10">
    <property type="entry name" value="NADH Oxidase"/>
    <property type="match status" value="1"/>
</dbReference>
<evidence type="ECO:0000313" key="7">
    <source>
        <dbReference type="EMBL" id="GAD48096.1"/>
    </source>
</evidence>
<keyword evidence="8" id="KW-1185">Reference proteome</keyword>
<dbReference type="PANTHER" id="PTHR43673:SF2">
    <property type="entry name" value="NITROREDUCTASE"/>
    <property type="match status" value="1"/>
</dbReference>
<dbReference type="Pfam" id="PF00881">
    <property type="entry name" value="Nitroreductase"/>
    <property type="match status" value="1"/>
</dbReference>
<dbReference type="eggNOG" id="COG0778">
    <property type="taxonomic scope" value="Bacteria"/>
</dbReference>